<organism evidence="1">
    <name type="scientific">Magallana gigas</name>
    <name type="common">Pacific oyster</name>
    <name type="synonym">Crassostrea gigas</name>
    <dbReference type="NCBI Taxonomy" id="29159"/>
    <lineage>
        <taxon>Eukaryota</taxon>
        <taxon>Metazoa</taxon>
        <taxon>Spiralia</taxon>
        <taxon>Lophotrochozoa</taxon>
        <taxon>Mollusca</taxon>
        <taxon>Bivalvia</taxon>
        <taxon>Autobranchia</taxon>
        <taxon>Pteriomorphia</taxon>
        <taxon>Ostreida</taxon>
        <taxon>Ostreoidea</taxon>
        <taxon>Ostreidae</taxon>
        <taxon>Magallana</taxon>
    </lineage>
</organism>
<proteinExistence type="predicted"/>
<gene>
    <name evidence="1" type="ORF">CGI_10004055</name>
</gene>
<accession>K1PC05</accession>
<reference evidence="1" key="1">
    <citation type="journal article" date="2012" name="Nature">
        <title>The oyster genome reveals stress adaptation and complexity of shell formation.</title>
        <authorList>
            <person name="Zhang G."/>
            <person name="Fang X."/>
            <person name="Guo X."/>
            <person name="Li L."/>
            <person name="Luo R."/>
            <person name="Xu F."/>
            <person name="Yang P."/>
            <person name="Zhang L."/>
            <person name="Wang X."/>
            <person name="Qi H."/>
            <person name="Xiong Z."/>
            <person name="Que H."/>
            <person name="Xie Y."/>
            <person name="Holland P.W."/>
            <person name="Paps J."/>
            <person name="Zhu Y."/>
            <person name="Wu F."/>
            <person name="Chen Y."/>
            <person name="Wang J."/>
            <person name="Peng C."/>
            <person name="Meng J."/>
            <person name="Yang L."/>
            <person name="Liu J."/>
            <person name="Wen B."/>
            <person name="Zhang N."/>
            <person name="Huang Z."/>
            <person name="Zhu Q."/>
            <person name="Feng Y."/>
            <person name="Mount A."/>
            <person name="Hedgecock D."/>
            <person name="Xu Z."/>
            <person name="Liu Y."/>
            <person name="Domazet-Loso T."/>
            <person name="Du Y."/>
            <person name="Sun X."/>
            <person name="Zhang S."/>
            <person name="Liu B."/>
            <person name="Cheng P."/>
            <person name="Jiang X."/>
            <person name="Li J."/>
            <person name="Fan D."/>
            <person name="Wang W."/>
            <person name="Fu W."/>
            <person name="Wang T."/>
            <person name="Wang B."/>
            <person name="Zhang J."/>
            <person name="Peng Z."/>
            <person name="Li Y."/>
            <person name="Li N."/>
            <person name="Wang J."/>
            <person name="Chen M."/>
            <person name="He Y."/>
            <person name="Tan F."/>
            <person name="Song X."/>
            <person name="Zheng Q."/>
            <person name="Huang R."/>
            <person name="Yang H."/>
            <person name="Du X."/>
            <person name="Chen L."/>
            <person name="Yang M."/>
            <person name="Gaffney P.M."/>
            <person name="Wang S."/>
            <person name="Luo L."/>
            <person name="She Z."/>
            <person name="Ming Y."/>
            <person name="Huang W."/>
            <person name="Zhang S."/>
            <person name="Huang B."/>
            <person name="Zhang Y."/>
            <person name="Qu T."/>
            <person name="Ni P."/>
            <person name="Miao G."/>
            <person name="Wang J."/>
            <person name="Wang Q."/>
            <person name="Steinberg C.E."/>
            <person name="Wang H."/>
            <person name="Li N."/>
            <person name="Qian L."/>
            <person name="Zhang G."/>
            <person name="Li Y."/>
            <person name="Yang H."/>
            <person name="Liu X."/>
            <person name="Wang J."/>
            <person name="Yin Y."/>
            <person name="Wang J."/>
        </authorList>
    </citation>
    <scope>NUCLEOTIDE SEQUENCE [LARGE SCALE GENOMIC DNA]</scope>
    <source>
        <strain evidence="1">05x7-T-G4-1.051#20</strain>
    </source>
</reference>
<name>K1PC05_MAGGI</name>
<dbReference type="AlphaFoldDB" id="K1PC05"/>
<evidence type="ECO:0000313" key="1">
    <source>
        <dbReference type="EMBL" id="EKC21357.1"/>
    </source>
</evidence>
<dbReference type="EMBL" id="JH818755">
    <property type="protein sequence ID" value="EKC21357.1"/>
    <property type="molecule type" value="Genomic_DNA"/>
</dbReference>
<dbReference type="HOGENOM" id="CLU_2485512_0_0_1"/>
<dbReference type="InParanoid" id="K1PC05"/>
<protein>
    <submittedName>
        <fullName evidence="1">Uncharacterized protein</fullName>
    </submittedName>
</protein>
<sequence>MFVGSESPKNQWVAMYHSCIEKGDKLKDIIFNNLTISPQESPLKLVFTTIALGMDADLRHEVRVIHVGPPKNLEGESIDMYNFHTLK</sequence>